<feature type="compositionally biased region" description="Polar residues" evidence="1">
    <location>
        <begin position="113"/>
        <end position="128"/>
    </location>
</feature>
<feature type="compositionally biased region" description="Basic and acidic residues" evidence="1">
    <location>
        <begin position="62"/>
        <end position="72"/>
    </location>
</feature>
<reference evidence="3" key="1">
    <citation type="submission" date="2015-09" db="EMBL/GenBank/DDBJ databases">
        <authorList>
            <consortium name="Pathogen Informatics"/>
        </authorList>
    </citation>
    <scope>NUCLEOTIDE SEQUENCE [LARGE SCALE GENOMIC DNA]</scope>
    <source>
        <strain evidence="3">Lake Konstanz</strain>
    </source>
</reference>
<feature type="compositionally biased region" description="Basic residues" evidence="1">
    <location>
        <begin position="20"/>
        <end position="31"/>
    </location>
</feature>
<feature type="region of interest" description="Disordered" evidence="1">
    <location>
        <begin position="1"/>
        <end position="231"/>
    </location>
</feature>
<gene>
    <name evidence="2" type="ORF">BSAL_47825</name>
</gene>
<feature type="compositionally biased region" description="Polar residues" evidence="1">
    <location>
        <begin position="148"/>
        <end position="159"/>
    </location>
</feature>
<dbReference type="Proteomes" id="UP000051952">
    <property type="component" value="Unassembled WGS sequence"/>
</dbReference>
<dbReference type="VEuPathDB" id="TriTrypDB:BSAL_47825"/>
<sequence>MGNLCSTAGNTSPHIQEKKRTTKNSKTKKGSKPSNPGSTATLKARPKVTTPQVQSPKVVPHPHKESIDEHDPNGGTLTPHQDSFSKDVPTTPPTVPPGAAQVAVAAADVEKLSPTQRVVPSPVSTNVKNPLDPSFNFTMVQSARADAETSSLHTCPSTFSDDDWSRKVSQDDQDGEWQRKFSNNTEKDDSRHNSVGSSTTHSSSASEQGGRVTASKKSRVPDSCTSSVVDGSTVSMSRVIKKAEEKLLRRRMKALLLWIKTLQLPPYDDIRNDGFDAAVADSEPFDVDSERRFSKLE</sequence>
<feature type="compositionally biased region" description="Low complexity" evidence="1">
    <location>
        <begin position="194"/>
        <end position="206"/>
    </location>
</feature>
<accession>A0A0S4JU82</accession>
<feature type="compositionally biased region" description="Polar residues" evidence="1">
    <location>
        <begin position="1"/>
        <end position="14"/>
    </location>
</feature>
<evidence type="ECO:0000313" key="2">
    <source>
        <dbReference type="EMBL" id="CUG94366.1"/>
    </source>
</evidence>
<keyword evidence="3" id="KW-1185">Reference proteome</keyword>
<evidence type="ECO:0000313" key="3">
    <source>
        <dbReference type="Proteomes" id="UP000051952"/>
    </source>
</evidence>
<proteinExistence type="predicted"/>
<feature type="compositionally biased region" description="Low complexity" evidence="1">
    <location>
        <begin position="97"/>
        <end position="107"/>
    </location>
</feature>
<dbReference type="AlphaFoldDB" id="A0A0S4JU82"/>
<name>A0A0S4JU82_BODSA</name>
<dbReference type="EMBL" id="CYKH01002240">
    <property type="protein sequence ID" value="CUG94366.1"/>
    <property type="molecule type" value="Genomic_DNA"/>
</dbReference>
<evidence type="ECO:0000256" key="1">
    <source>
        <dbReference type="SAM" id="MobiDB-lite"/>
    </source>
</evidence>
<organism evidence="2 3">
    <name type="scientific">Bodo saltans</name>
    <name type="common">Flagellated protozoan</name>
    <dbReference type="NCBI Taxonomy" id="75058"/>
    <lineage>
        <taxon>Eukaryota</taxon>
        <taxon>Discoba</taxon>
        <taxon>Euglenozoa</taxon>
        <taxon>Kinetoplastea</taxon>
        <taxon>Metakinetoplastina</taxon>
        <taxon>Eubodonida</taxon>
        <taxon>Bodonidae</taxon>
        <taxon>Bodo</taxon>
    </lineage>
</organism>
<protein>
    <submittedName>
        <fullName evidence="2">Uncharacterized protein</fullName>
    </submittedName>
</protein>